<evidence type="ECO:0000313" key="6">
    <source>
        <dbReference type="EMBL" id="KAF4399593.1"/>
    </source>
</evidence>
<comment type="caution">
    <text evidence="6">The sequence shown here is derived from an EMBL/GenBank/DDBJ whole genome shotgun (WGS) entry which is preliminary data.</text>
</comment>
<name>A0A7J6HWG1_CANSA</name>
<organism evidence="6 7">
    <name type="scientific">Cannabis sativa</name>
    <name type="common">Hemp</name>
    <name type="synonym">Marijuana</name>
    <dbReference type="NCBI Taxonomy" id="3483"/>
    <lineage>
        <taxon>Eukaryota</taxon>
        <taxon>Viridiplantae</taxon>
        <taxon>Streptophyta</taxon>
        <taxon>Embryophyta</taxon>
        <taxon>Tracheophyta</taxon>
        <taxon>Spermatophyta</taxon>
        <taxon>Magnoliopsida</taxon>
        <taxon>eudicotyledons</taxon>
        <taxon>Gunneridae</taxon>
        <taxon>Pentapetalae</taxon>
        <taxon>rosids</taxon>
        <taxon>fabids</taxon>
        <taxon>Rosales</taxon>
        <taxon>Cannabaceae</taxon>
        <taxon>Cannabis</taxon>
    </lineage>
</organism>
<dbReference type="InterPro" id="IPR017930">
    <property type="entry name" value="Myb_dom"/>
</dbReference>
<keyword evidence="3" id="KW-0804">Transcription</keyword>
<dbReference type="GO" id="GO:0003677">
    <property type="term" value="F:DNA binding"/>
    <property type="evidence" value="ECO:0007669"/>
    <property type="project" value="InterPro"/>
</dbReference>
<evidence type="ECO:0000256" key="4">
    <source>
        <dbReference type="ARBA" id="ARBA00023242"/>
    </source>
</evidence>
<evidence type="ECO:0000256" key="3">
    <source>
        <dbReference type="ARBA" id="ARBA00023163"/>
    </source>
</evidence>
<accession>A0A7J6HWG1</accession>
<dbReference type="SUPFAM" id="SSF46689">
    <property type="entry name" value="Homeodomain-like"/>
    <property type="match status" value="1"/>
</dbReference>
<dbReference type="FunFam" id="1.10.10.60:FF:000002">
    <property type="entry name" value="Myb family transcription factor"/>
    <property type="match status" value="1"/>
</dbReference>
<dbReference type="Proteomes" id="UP000583929">
    <property type="component" value="Unassembled WGS sequence"/>
</dbReference>
<dbReference type="GO" id="GO:0003700">
    <property type="term" value="F:DNA-binding transcription factor activity"/>
    <property type="evidence" value="ECO:0007669"/>
    <property type="project" value="InterPro"/>
</dbReference>
<evidence type="ECO:0000256" key="2">
    <source>
        <dbReference type="ARBA" id="ARBA00023015"/>
    </source>
</evidence>
<dbReference type="PANTHER" id="PTHR31314">
    <property type="entry name" value="MYB FAMILY TRANSCRIPTION FACTOR PHL7-LIKE"/>
    <property type="match status" value="1"/>
</dbReference>
<reference evidence="6 7" key="1">
    <citation type="journal article" date="2020" name="bioRxiv">
        <title>Sequence and annotation of 42 cannabis genomes reveals extensive copy number variation in cannabinoid synthesis and pathogen resistance genes.</title>
        <authorList>
            <person name="Mckernan K.J."/>
            <person name="Helbert Y."/>
            <person name="Kane L.T."/>
            <person name="Ebling H."/>
            <person name="Zhang L."/>
            <person name="Liu B."/>
            <person name="Eaton Z."/>
            <person name="Mclaughlin S."/>
            <person name="Kingan S."/>
            <person name="Baybayan P."/>
            <person name="Concepcion G."/>
            <person name="Jordan M."/>
            <person name="Riva A."/>
            <person name="Barbazuk W."/>
            <person name="Harkins T."/>
        </authorList>
    </citation>
    <scope>NUCLEOTIDE SEQUENCE [LARGE SCALE GENOMIC DNA]</scope>
    <source>
        <strain evidence="7">cv. Jamaican Lion 4</strain>
        <tissue evidence="6">Leaf</tissue>
    </source>
</reference>
<dbReference type="InterPro" id="IPR001005">
    <property type="entry name" value="SANT/Myb"/>
</dbReference>
<dbReference type="PROSITE" id="PS51294">
    <property type="entry name" value="HTH_MYB"/>
    <property type="match status" value="1"/>
</dbReference>
<comment type="subcellular location">
    <subcellularLocation>
        <location evidence="1">Nucleus</location>
    </subcellularLocation>
</comment>
<keyword evidence="4" id="KW-0539">Nucleus</keyword>
<keyword evidence="7" id="KW-1185">Reference proteome</keyword>
<feature type="domain" description="HTH myb-type" evidence="5">
    <location>
        <begin position="22"/>
        <end position="82"/>
    </location>
</feature>
<dbReference type="PANTHER" id="PTHR31314:SF84">
    <property type="entry name" value="HOMEODOMAIN-LIKE SUPERFAMILY PROTEIN-RELATED"/>
    <property type="match status" value="1"/>
</dbReference>
<dbReference type="Pfam" id="PF00249">
    <property type="entry name" value="Myb_DNA-binding"/>
    <property type="match status" value="1"/>
</dbReference>
<gene>
    <name evidence="6" type="ORF">G4B88_022676</name>
</gene>
<proteinExistence type="predicted"/>
<dbReference type="NCBIfam" id="TIGR01557">
    <property type="entry name" value="myb_SHAQKYF"/>
    <property type="match status" value="1"/>
</dbReference>
<dbReference type="AlphaFoldDB" id="A0A7J6HWG1"/>
<dbReference type="Gene3D" id="1.10.10.60">
    <property type="entry name" value="Homeodomain-like"/>
    <property type="match status" value="1"/>
</dbReference>
<dbReference type="InterPro" id="IPR046955">
    <property type="entry name" value="PHR1-like"/>
</dbReference>
<sequence length="280" mass="31480">MNNIDNSTEMKGSSSAVRPYIRSKMPRLRWTPDLHRCFVHAVERLGGEDRATPKMVLQIMDVQGLTISHVKSHLQMYRSMKHEQLIQAMTGENSKTMVLFHQNSNFYSSSNLNPMNKSQQSHNYFQRNNINNGLSLTSFSVPAYQNSYGNHDHGKEEDLEINSNTNTNTNTNPGVLHQWKDKEDMWNNNNGKKETMMINGKEKDVEAGNRSSSSSSSVLNNIMLSNHHKFEDNNKAPIDNEAVTSLSLNTTTTTTNSNIFSLANAKDVSLELTLAIASSP</sequence>
<evidence type="ECO:0000313" key="7">
    <source>
        <dbReference type="Proteomes" id="UP000583929"/>
    </source>
</evidence>
<evidence type="ECO:0000259" key="5">
    <source>
        <dbReference type="PROSITE" id="PS51294"/>
    </source>
</evidence>
<protein>
    <recommendedName>
        <fullName evidence="5">HTH myb-type domain-containing protein</fullName>
    </recommendedName>
</protein>
<dbReference type="InterPro" id="IPR006447">
    <property type="entry name" value="Myb_dom_plants"/>
</dbReference>
<evidence type="ECO:0000256" key="1">
    <source>
        <dbReference type="ARBA" id="ARBA00004123"/>
    </source>
</evidence>
<dbReference type="InterPro" id="IPR009057">
    <property type="entry name" value="Homeodomain-like_sf"/>
</dbReference>
<dbReference type="GO" id="GO:0005634">
    <property type="term" value="C:nucleus"/>
    <property type="evidence" value="ECO:0007669"/>
    <property type="project" value="UniProtKB-SubCell"/>
</dbReference>
<keyword evidence="2" id="KW-0805">Transcription regulation</keyword>
<dbReference type="EMBL" id="JAATIQ010000021">
    <property type="protein sequence ID" value="KAF4399593.1"/>
    <property type="molecule type" value="Genomic_DNA"/>
</dbReference>